<evidence type="ECO:0000313" key="2">
    <source>
        <dbReference type="Proteomes" id="UP000077202"/>
    </source>
</evidence>
<dbReference type="AlphaFoldDB" id="A0A176W168"/>
<sequence>MKVPYEELRPFRRELSELQLEFIFWNWNCVSASICKEIMDKNMTEGVELRGDERVEDSGLHRSKEKGDCVEDYAHLATSAYDVCDGLAGRVL</sequence>
<accession>A0A176W168</accession>
<name>A0A176W168_MARPO</name>
<dbReference type="Proteomes" id="UP000077202">
    <property type="component" value="Unassembled WGS sequence"/>
</dbReference>
<organism evidence="1 2">
    <name type="scientific">Marchantia polymorpha subsp. ruderalis</name>
    <dbReference type="NCBI Taxonomy" id="1480154"/>
    <lineage>
        <taxon>Eukaryota</taxon>
        <taxon>Viridiplantae</taxon>
        <taxon>Streptophyta</taxon>
        <taxon>Embryophyta</taxon>
        <taxon>Marchantiophyta</taxon>
        <taxon>Marchantiopsida</taxon>
        <taxon>Marchantiidae</taxon>
        <taxon>Marchantiales</taxon>
        <taxon>Marchantiaceae</taxon>
        <taxon>Marchantia</taxon>
    </lineage>
</organism>
<evidence type="ECO:0000313" key="1">
    <source>
        <dbReference type="EMBL" id="OAE26810.1"/>
    </source>
</evidence>
<comment type="caution">
    <text evidence="1">The sequence shown here is derived from an EMBL/GenBank/DDBJ whole genome shotgun (WGS) entry which is preliminary data.</text>
</comment>
<gene>
    <name evidence="1" type="ORF">AXG93_215s1060</name>
</gene>
<reference evidence="1" key="1">
    <citation type="submission" date="2016-03" db="EMBL/GenBank/DDBJ databases">
        <title>Mechanisms controlling the formation of the plant cell surface in tip-growing cells are functionally conserved among land plants.</title>
        <authorList>
            <person name="Honkanen S."/>
            <person name="Jones V.A."/>
            <person name="Morieri G."/>
            <person name="Champion C."/>
            <person name="Hetherington A.J."/>
            <person name="Kelly S."/>
            <person name="Saint-Marcoux D."/>
            <person name="Proust H."/>
            <person name="Prescott H."/>
            <person name="Dolan L."/>
        </authorList>
    </citation>
    <scope>NUCLEOTIDE SEQUENCE [LARGE SCALE GENOMIC DNA]</scope>
    <source>
        <tissue evidence="1">Whole gametophyte</tissue>
    </source>
</reference>
<proteinExistence type="predicted"/>
<keyword evidence="2" id="KW-1185">Reference proteome</keyword>
<dbReference type="EMBL" id="LVLJ01002098">
    <property type="protein sequence ID" value="OAE26810.1"/>
    <property type="molecule type" value="Genomic_DNA"/>
</dbReference>
<protein>
    <submittedName>
        <fullName evidence="1">Uncharacterized protein</fullName>
    </submittedName>
</protein>